<comment type="caution">
    <text evidence="1">The sequence shown here is derived from an EMBL/GenBank/DDBJ whole genome shotgun (WGS) entry which is preliminary data.</text>
</comment>
<sequence>MRACLRPRKSAADACALVSGRRRRGRADAGVRSHC</sequence>
<evidence type="ECO:0000313" key="1">
    <source>
        <dbReference type="EMBL" id="GFD58846.1"/>
    </source>
</evidence>
<reference evidence="1" key="1">
    <citation type="journal article" date="2019" name="Sci. Rep.">
        <title>Draft genome of Tanacetum cinerariifolium, the natural source of mosquito coil.</title>
        <authorList>
            <person name="Yamashiro T."/>
            <person name="Shiraishi A."/>
            <person name="Satake H."/>
            <person name="Nakayama K."/>
        </authorList>
    </citation>
    <scope>NUCLEOTIDE SEQUENCE</scope>
</reference>
<proteinExistence type="predicted"/>
<protein>
    <submittedName>
        <fullName evidence="1">Uncharacterized protein</fullName>
    </submittedName>
</protein>
<dbReference type="AlphaFoldDB" id="A0A699XLZ0"/>
<gene>
    <name evidence="1" type="ORF">Tci_930815</name>
</gene>
<feature type="non-terminal residue" evidence="1">
    <location>
        <position position="35"/>
    </location>
</feature>
<accession>A0A699XLZ0</accession>
<organism evidence="1">
    <name type="scientific">Tanacetum cinerariifolium</name>
    <name type="common">Dalmatian daisy</name>
    <name type="synonym">Chrysanthemum cinerariifolium</name>
    <dbReference type="NCBI Taxonomy" id="118510"/>
    <lineage>
        <taxon>Eukaryota</taxon>
        <taxon>Viridiplantae</taxon>
        <taxon>Streptophyta</taxon>
        <taxon>Embryophyta</taxon>
        <taxon>Tracheophyta</taxon>
        <taxon>Spermatophyta</taxon>
        <taxon>Magnoliopsida</taxon>
        <taxon>eudicotyledons</taxon>
        <taxon>Gunneridae</taxon>
        <taxon>Pentapetalae</taxon>
        <taxon>asterids</taxon>
        <taxon>campanulids</taxon>
        <taxon>Asterales</taxon>
        <taxon>Asteraceae</taxon>
        <taxon>Asteroideae</taxon>
        <taxon>Anthemideae</taxon>
        <taxon>Anthemidinae</taxon>
        <taxon>Tanacetum</taxon>
    </lineage>
</organism>
<dbReference type="EMBL" id="BKCJ011858262">
    <property type="protein sequence ID" value="GFD58846.1"/>
    <property type="molecule type" value="Genomic_DNA"/>
</dbReference>
<name>A0A699XLZ0_TANCI</name>